<sequence length="214" mass="21815">MHLLKYFTTAVAGAATMSGVVASPSPAPLDLSSLEAIEALLARDKVALVSRQNLGDALGGLTDLLASLRRFLSADFLDDTHSVVTGLAGLLAPPFVNQTRGLINEAGGLLEGIGPLLDGVGPLLEGIGPLLNEIGPLLAQIGELDLAGLVGAVSGLLTPDTIKKIGDLLNNASRLLTREFVDQISQLIADVAPLVSAVAQFVTALITALLGGGQ</sequence>
<dbReference type="AlphaFoldDB" id="A0A9P8VGT2"/>
<evidence type="ECO:0000313" key="1">
    <source>
        <dbReference type="EMBL" id="KAH6691467.1"/>
    </source>
</evidence>
<protein>
    <submittedName>
        <fullName evidence="1">Uncharacterized protein</fullName>
    </submittedName>
</protein>
<name>A0A9P8VGT2_9PEZI</name>
<keyword evidence="2" id="KW-1185">Reference proteome</keyword>
<gene>
    <name evidence="1" type="ORF">F5X68DRAFT_229320</name>
</gene>
<dbReference type="Proteomes" id="UP000770015">
    <property type="component" value="Unassembled WGS sequence"/>
</dbReference>
<accession>A0A9P8VGT2</accession>
<dbReference type="OrthoDB" id="6090458at2759"/>
<evidence type="ECO:0000313" key="2">
    <source>
        <dbReference type="Proteomes" id="UP000770015"/>
    </source>
</evidence>
<reference evidence="1" key="1">
    <citation type="journal article" date="2021" name="Nat. Commun.">
        <title>Genetic determinants of endophytism in the Arabidopsis root mycobiome.</title>
        <authorList>
            <person name="Mesny F."/>
            <person name="Miyauchi S."/>
            <person name="Thiergart T."/>
            <person name="Pickel B."/>
            <person name="Atanasova L."/>
            <person name="Karlsson M."/>
            <person name="Huettel B."/>
            <person name="Barry K.W."/>
            <person name="Haridas S."/>
            <person name="Chen C."/>
            <person name="Bauer D."/>
            <person name="Andreopoulos W."/>
            <person name="Pangilinan J."/>
            <person name="LaButti K."/>
            <person name="Riley R."/>
            <person name="Lipzen A."/>
            <person name="Clum A."/>
            <person name="Drula E."/>
            <person name="Henrissat B."/>
            <person name="Kohler A."/>
            <person name="Grigoriev I.V."/>
            <person name="Martin F.M."/>
            <person name="Hacquard S."/>
        </authorList>
    </citation>
    <scope>NUCLEOTIDE SEQUENCE</scope>
    <source>
        <strain evidence="1">MPI-SDFR-AT-0117</strain>
    </source>
</reference>
<comment type="caution">
    <text evidence="1">The sequence shown here is derived from an EMBL/GenBank/DDBJ whole genome shotgun (WGS) entry which is preliminary data.</text>
</comment>
<dbReference type="EMBL" id="JAGSXJ010000005">
    <property type="protein sequence ID" value="KAH6691467.1"/>
    <property type="molecule type" value="Genomic_DNA"/>
</dbReference>
<organism evidence="1 2">
    <name type="scientific">Plectosphaerella plurivora</name>
    <dbReference type="NCBI Taxonomy" id="936078"/>
    <lineage>
        <taxon>Eukaryota</taxon>
        <taxon>Fungi</taxon>
        <taxon>Dikarya</taxon>
        <taxon>Ascomycota</taxon>
        <taxon>Pezizomycotina</taxon>
        <taxon>Sordariomycetes</taxon>
        <taxon>Hypocreomycetidae</taxon>
        <taxon>Glomerellales</taxon>
        <taxon>Plectosphaerellaceae</taxon>
        <taxon>Plectosphaerella</taxon>
    </lineage>
</organism>
<proteinExistence type="predicted"/>